<dbReference type="Proteomes" id="UP000266861">
    <property type="component" value="Unassembled WGS sequence"/>
</dbReference>
<dbReference type="PROSITE" id="PS50808">
    <property type="entry name" value="ZF_BED"/>
    <property type="match status" value="1"/>
</dbReference>
<reference evidence="9 10" key="1">
    <citation type="submission" date="2018-08" db="EMBL/GenBank/DDBJ databases">
        <title>Genome and evolution of the arbuscular mycorrhizal fungus Diversispora epigaea (formerly Glomus versiforme) and its bacterial endosymbionts.</title>
        <authorList>
            <person name="Sun X."/>
            <person name="Fei Z."/>
            <person name="Harrison M."/>
        </authorList>
    </citation>
    <scope>NUCLEOTIDE SEQUENCE [LARGE SCALE GENOMIC DNA]</scope>
    <source>
        <strain evidence="9 10">IT104</strain>
    </source>
</reference>
<evidence type="ECO:0000256" key="2">
    <source>
        <dbReference type="ARBA" id="ARBA00022737"/>
    </source>
</evidence>
<dbReference type="InterPro" id="IPR011990">
    <property type="entry name" value="TPR-like_helical_dom_sf"/>
</dbReference>
<evidence type="ECO:0000313" key="9">
    <source>
        <dbReference type="EMBL" id="RHZ72007.1"/>
    </source>
</evidence>
<dbReference type="Pfam" id="PF02892">
    <property type="entry name" value="zf-BED"/>
    <property type="match status" value="1"/>
</dbReference>
<sequence length="271" mass="31605">MSNIKVEALNIFCKIRKIHVKVIIQNIKTFRLYQNVCHIKGELELCQIQKNNYSDIKNTKDKVHIIKKQLRPSYSQEIEFNNSHAKSKVWNYFTKPYGPPKSRKTKCHECGNEFLYHDSPSSLKYHLKNIHKIDLSNNLKGFFTVLDKLLKINKNDKGNNDALIIQGKFYQKMGEYEESIGDCNRALEIEPNNVEEKIYSRIYKYEESITDLSGVIEIEPNNVDALISRGDDYIEIDLSRAIEIESNNVNALKKKETCITKWANMKNLLQI</sequence>
<keyword evidence="3 6" id="KW-0863">Zinc-finger</keyword>
<proteinExistence type="predicted"/>
<dbReference type="OrthoDB" id="433738at2759"/>
<dbReference type="PANTHER" id="PTHR44943:SF5">
    <property type="entry name" value="BLL7697 PROTEIN"/>
    <property type="match status" value="1"/>
</dbReference>
<dbReference type="AlphaFoldDB" id="A0A397IAY7"/>
<dbReference type="InterPro" id="IPR003656">
    <property type="entry name" value="Znf_BED"/>
</dbReference>
<evidence type="ECO:0000259" key="8">
    <source>
        <dbReference type="PROSITE" id="PS50808"/>
    </source>
</evidence>
<evidence type="ECO:0000256" key="3">
    <source>
        <dbReference type="ARBA" id="ARBA00022771"/>
    </source>
</evidence>
<name>A0A397IAY7_9GLOM</name>
<evidence type="ECO:0000256" key="6">
    <source>
        <dbReference type="PROSITE-ProRule" id="PRU00027"/>
    </source>
</evidence>
<feature type="domain" description="BED-type" evidence="8">
    <location>
        <begin position="84"/>
        <end position="138"/>
    </location>
</feature>
<keyword evidence="2" id="KW-0677">Repeat</keyword>
<keyword evidence="1" id="KW-0479">Metal-binding</keyword>
<dbReference type="SMART" id="SM00028">
    <property type="entry name" value="TPR"/>
    <property type="match status" value="1"/>
</dbReference>
<keyword evidence="5" id="KW-0862">Zinc</keyword>
<evidence type="ECO:0000313" key="10">
    <source>
        <dbReference type="Proteomes" id="UP000266861"/>
    </source>
</evidence>
<dbReference type="SUPFAM" id="SSF57667">
    <property type="entry name" value="beta-beta-alpha zinc fingers"/>
    <property type="match status" value="1"/>
</dbReference>
<keyword evidence="10" id="KW-1185">Reference proteome</keyword>
<dbReference type="PROSITE" id="PS50005">
    <property type="entry name" value="TPR"/>
    <property type="match status" value="1"/>
</dbReference>
<comment type="caution">
    <text evidence="9">The sequence shown here is derived from an EMBL/GenBank/DDBJ whole genome shotgun (WGS) entry which is preliminary data.</text>
</comment>
<accession>A0A397IAY7</accession>
<dbReference type="Pfam" id="PF00515">
    <property type="entry name" value="TPR_1"/>
    <property type="match status" value="1"/>
</dbReference>
<keyword evidence="4 7" id="KW-0802">TPR repeat</keyword>
<dbReference type="SUPFAM" id="SSF48452">
    <property type="entry name" value="TPR-like"/>
    <property type="match status" value="1"/>
</dbReference>
<organism evidence="9 10">
    <name type="scientific">Diversispora epigaea</name>
    <dbReference type="NCBI Taxonomy" id="1348612"/>
    <lineage>
        <taxon>Eukaryota</taxon>
        <taxon>Fungi</taxon>
        <taxon>Fungi incertae sedis</taxon>
        <taxon>Mucoromycota</taxon>
        <taxon>Glomeromycotina</taxon>
        <taxon>Glomeromycetes</taxon>
        <taxon>Diversisporales</taxon>
        <taxon>Diversisporaceae</taxon>
        <taxon>Diversispora</taxon>
    </lineage>
</organism>
<gene>
    <name evidence="9" type="ORF">Glove_248g19</name>
</gene>
<dbReference type="PANTHER" id="PTHR44943">
    <property type="entry name" value="CELLULOSE SYNTHASE OPERON PROTEIN C"/>
    <property type="match status" value="1"/>
</dbReference>
<evidence type="ECO:0000256" key="1">
    <source>
        <dbReference type="ARBA" id="ARBA00022723"/>
    </source>
</evidence>
<dbReference type="InterPro" id="IPR036236">
    <property type="entry name" value="Znf_C2H2_sf"/>
</dbReference>
<dbReference type="SMART" id="SM00614">
    <property type="entry name" value="ZnF_BED"/>
    <property type="match status" value="1"/>
</dbReference>
<dbReference type="Gene3D" id="1.25.40.10">
    <property type="entry name" value="Tetratricopeptide repeat domain"/>
    <property type="match status" value="2"/>
</dbReference>
<dbReference type="InterPro" id="IPR051685">
    <property type="entry name" value="Ycf3/AcsC/BcsC/TPR_MFPF"/>
</dbReference>
<dbReference type="InterPro" id="IPR019734">
    <property type="entry name" value="TPR_rpt"/>
</dbReference>
<evidence type="ECO:0000256" key="5">
    <source>
        <dbReference type="ARBA" id="ARBA00022833"/>
    </source>
</evidence>
<evidence type="ECO:0000256" key="7">
    <source>
        <dbReference type="PROSITE-ProRule" id="PRU00339"/>
    </source>
</evidence>
<evidence type="ECO:0000256" key="4">
    <source>
        <dbReference type="ARBA" id="ARBA00022803"/>
    </source>
</evidence>
<dbReference type="GO" id="GO:0008270">
    <property type="term" value="F:zinc ion binding"/>
    <property type="evidence" value="ECO:0007669"/>
    <property type="project" value="UniProtKB-KW"/>
</dbReference>
<dbReference type="EMBL" id="PQFF01000229">
    <property type="protein sequence ID" value="RHZ72007.1"/>
    <property type="molecule type" value="Genomic_DNA"/>
</dbReference>
<dbReference type="GO" id="GO:0003677">
    <property type="term" value="F:DNA binding"/>
    <property type="evidence" value="ECO:0007669"/>
    <property type="project" value="InterPro"/>
</dbReference>
<protein>
    <recommendedName>
        <fullName evidence="8">BED-type domain-containing protein</fullName>
    </recommendedName>
</protein>
<feature type="repeat" description="TPR" evidence="7">
    <location>
        <begin position="160"/>
        <end position="193"/>
    </location>
</feature>